<dbReference type="Ensembl" id="ENSAPET00000023176.1">
    <property type="protein sequence ID" value="ENSAPEP00000022577.1"/>
    <property type="gene ID" value="ENSAPEG00000016083.1"/>
</dbReference>
<evidence type="ECO:0000313" key="1">
    <source>
        <dbReference type="Ensembl" id="ENSAPEP00000022577.1"/>
    </source>
</evidence>
<dbReference type="AlphaFoldDB" id="A0A3P8TGY3"/>
<dbReference type="STRING" id="161767.ENSAPEP00000022577"/>
<name>A0A3P8TGY3_AMPPE</name>
<accession>A0A3P8TGY3</accession>
<proteinExistence type="predicted"/>
<dbReference type="GeneTree" id="ENSGT01130000278505"/>
<evidence type="ECO:0000313" key="2">
    <source>
        <dbReference type="Proteomes" id="UP000265080"/>
    </source>
</evidence>
<protein>
    <submittedName>
        <fullName evidence="1">Uncharacterized protein</fullName>
    </submittedName>
</protein>
<dbReference type="Proteomes" id="UP000265080">
    <property type="component" value="Chromosome 19"/>
</dbReference>
<reference evidence="1" key="3">
    <citation type="submission" date="2025-09" db="UniProtKB">
        <authorList>
            <consortium name="Ensembl"/>
        </authorList>
    </citation>
    <scope>IDENTIFICATION</scope>
</reference>
<sequence length="87" mass="10036">MFSPSSVPSSQTEMLQRTSLMTEGPRLCGNSWVFQQDNTAVHNARHELMTEHSPSGFSRREQNSWFHQSLKLLKQQSSPRPSHHHHV</sequence>
<reference evidence="1" key="2">
    <citation type="submission" date="2025-08" db="UniProtKB">
        <authorList>
            <consortium name="Ensembl"/>
        </authorList>
    </citation>
    <scope>IDENTIFICATION</scope>
</reference>
<keyword evidence="2" id="KW-1185">Reference proteome</keyword>
<reference evidence="1 2" key="1">
    <citation type="submission" date="2018-03" db="EMBL/GenBank/DDBJ databases">
        <title>Finding Nemo's genes: A chromosome-scale reference assembly of the genome of the orange clownfish Amphiprion percula.</title>
        <authorList>
            <person name="Lehmann R."/>
        </authorList>
    </citation>
    <scope>NUCLEOTIDE SEQUENCE</scope>
</reference>
<organism evidence="1 2">
    <name type="scientific">Amphiprion percula</name>
    <name type="common">Orange clownfish</name>
    <name type="synonym">Lutjanus percula</name>
    <dbReference type="NCBI Taxonomy" id="161767"/>
    <lineage>
        <taxon>Eukaryota</taxon>
        <taxon>Metazoa</taxon>
        <taxon>Chordata</taxon>
        <taxon>Craniata</taxon>
        <taxon>Vertebrata</taxon>
        <taxon>Euteleostomi</taxon>
        <taxon>Actinopterygii</taxon>
        <taxon>Neopterygii</taxon>
        <taxon>Teleostei</taxon>
        <taxon>Neoteleostei</taxon>
        <taxon>Acanthomorphata</taxon>
        <taxon>Ovalentaria</taxon>
        <taxon>Pomacentridae</taxon>
        <taxon>Amphiprion</taxon>
    </lineage>
</organism>